<dbReference type="Pfam" id="PF13438">
    <property type="entry name" value="DUF4113"/>
    <property type="match status" value="1"/>
</dbReference>
<dbReference type="GO" id="GO:0003684">
    <property type="term" value="F:damaged DNA binding"/>
    <property type="evidence" value="ECO:0007669"/>
    <property type="project" value="InterPro"/>
</dbReference>
<accession>A0AAW5VLT2</accession>
<dbReference type="GO" id="GO:0003887">
    <property type="term" value="F:DNA-directed DNA polymerase activity"/>
    <property type="evidence" value="ECO:0007669"/>
    <property type="project" value="TreeGrafter"/>
</dbReference>
<dbReference type="NCBIfam" id="NF002955">
    <property type="entry name" value="PRK03609.1"/>
    <property type="match status" value="1"/>
</dbReference>
<keyword evidence="4" id="KW-0234">DNA repair</keyword>
<evidence type="ECO:0000313" key="7">
    <source>
        <dbReference type="EMBL" id="MCX5563771.1"/>
    </source>
</evidence>
<dbReference type="GO" id="GO:0042276">
    <property type="term" value="P:error-prone translesion synthesis"/>
    <property type="evidence" value="ECO:0007669"/>
    <property type="project" value="TreeGrafter"/>
</dbReference>
<feature type="domain" description="UmuC" evidence="6">
    <location>
        <begin position="12"/>
        <end position="196"/>
    </location>
</feature>
<evidence type="ECO:0000256" key="2">
    <source>
        <dbReference type="ARBA" id="ARBA00022763"/>
    </source>
</evidence>
<dbReference type="InterPro" id="IPR050116">
    <property type="entry name" value="DNA_polymerase-Y"/>
</dbReference>
<protein>
    <submittedName>
        <fullName evidence="7">Y-family DNA polymerase</fullName>
    </submittedName>
</protein>
<dbReference type="InterPro" id="IPR043128">
    <property type="entry name" value="Rev_trsase/Diguanyl_cyclase"/>
</dbReference>
<dbReference type="InterPro" id="IPR001126">
    <property type="entry name" value="UmuC"/>
</dbReference>
<dbReference type="InterPro" id="IPR043502">
    <property type="entry name" value="DNA/RNA_pol_sf"/>
</dbReference>
<dbReference type="InterPro" id="IPR025188">
    <property type="entry name" value="DUF4113"/>
</dbReference>
<dbReference type="PROSITE" id="PS50173">
    <property type="entry name" value="UMUC"/>
    <property type="match status" value="1"/>
</dbReference>
<dbReference type="Gene3D" id="3.30.70.270">
    <property type="match status" value="1"/>
</dbReference>
<dbReference type="AlphaFoldDB" id="A0AAW5VLT2"/>
<dbReference type="Gene3D" id="3.40.1170.60">
    <property type="match status" value="1"/>
</dbReference>
<sequence length="438" mass="47936">MGHQTGQPAQRIALIDGNSFYASCERVMRPALMGRPVIVLSNNDGCAIARTAEAKAMGIKMGAPWFQIKHLEADGLVALSANFALYGDLSDRMMRVIGQFSPRQEIYSIDESFLDLTGIPGSGRDIGTAIRQRVAQWVGIPTCVGIGASKTLAKLANHLAKSLPKLQGVCDLSGLHHDALMRAIRHVPVSEVWGVGRKLAPRLQALGIQTAADLARADYKVLRDKFSIVVAKTARELAGESCIDWEDTPPPKQQIMCSRSFGQPVRDFEGLTQALSLFTSRAAEKLRAQGSMTTAIHVFARTSPFRQTAQYSGSAVVPLGFPADDTRALIAAARRGLQKLYRDGYDYAKAGVCLLDVQAKQQAQAQLQIDLLGEEPTSGEPRGSRAMLALDSLNTRYGRETVKLASSVHQAKAAWQMRQERMSPSYTTRWEDLVEVWR</sequence>
<dbReference type="InterPro" id="IPR017961">
    <property type="entry name" value="DNA_pol_Y-fam_little_finger"/>
</dbReference>
<evidence type="ECO:0000256" key="4">
    <source>
        <dbReference type="ARBA" id="ARBA00023204"/>
    </source>
</evidence>
<dbReference type="Pfam" id="PF11798">
    <property type="entry name" value="IMS_HHH"/>
    <property type="match status" value="1"/>
</dbReference>
<dbReference type="RefSeq" id="WP_051316446.1">
    <property type="nucleotide sequence ID" value="NZ_JAPKNB010000001.1"/>
</dbReference>
<dbReference type="Gene3D" id="1.10.150.20">
    <property type="entry name" value="5' to 3' exonuclease, C-terminal subdomain"/>
    <property type="match status" value="1"/>
</dbReference>
<evidence type="ECO:0000256" key="1">
    <source>
        <dbReference type="ARBA" id="ARBA00010945"/>
    </source>
</evidence>
<dbReference type="EMBL" id="JAPKNB010000001">
    <property type="protein sequence ID" value="MCX5563771.1"/>
    <property type="molecule type" value="Genomic_DNA"/>
</dbReference>
<comment type="similarity">
    <text evidence="1">Belongs to the DNA polymerase type-Y family.</text>
</comment>
<dbReference type="Pfam" id="PF00817">
    <property type="entry name" value="IMS"/>
    <property type="match status" value="1"/>
</dbReference>
<dbReference type="Proteomes" id="UP001208074">
    <property type="component" value="Unassembled WGS sequence"/>
</dbReference>
<evidence type="ECO:0000256" key="3">
    <source>
        <dbReference type="ARBA" id="ARBA00023199"/>
    </source>
</evidence>
<dbReference type="CDD" id="cd01700">
    <property type="entry name" value="PolY_Pol_V_umuC"/>
    <property type="match status" value="1"/>
</dbReference>
<proteinExistence type="inferred from homology"/>
<comment type="caution">
    <text evidence="7">The sequence shown here is derived from an EMBL/GenBank/DDBJ whole genome shotgun (WGS) entry which is preliminary data.</text>
</comment>
<gene>
    <name evidence="7" type="ORF">OSH02_00160</name>
</gene>
<evidence type="ECO:0000259" key="6">
    <source>
        <dbReference type="PROSITE" id="PS50173"/>
    </source>
</evidence>
<dbReference type="PANTHER" id="PTHR11076">
    <property type="entry name" value="DNA REPAIR POLYMERASE UMUC / TRANSFERASE FAMILY MEMBER"/>
    <property type="match status" value="1"/>
</dbReference>
<organism evidence="7 8">
    <name type="scientific">Alcaligenes phenolicus</name>
    <dbReference type="NCBI Taxonomy" id="232846"/>
    <lineage>
        <taxon>Bacteria</taxon>
        <taxon>Pseudomonadati</taxon>
        <taxon>Pseudomonadota</taxon>
        <taxon>Betaproteobacteria</taxon>
        <taxon>Burkholderiales</taxon>
        <taxon>Alcaligenaceae</taxon>
        <taxon>Alcaligenes</taxon>
    </lineage>
</organism>
<keyword evidence="3" id="KW-0741">SOS mutagenesis</keyword>
<dbReference type="GO" id="GO:0006281">
    <property type="term" value="P:DNA repair"/>
    <property type="evidence" value="ECO:0007669"/>
    <property type="project" value="UniProtKB-KW"/>
</dbReference>
<reference evidence="7" key="1">
    <citation type="submission" date="2022-11" db="EMBL/GenBank/DDBJ databases">
        <title>Biodiversity and phylogenetic relationships of bacteria.</title>
        <authorList>
            <person name="Machado R.A.R."/>
            <person name="Bhat A."/>
            <person name="Loulou A."/>
            <person name="Kallel S."/>
        </authorList>
    </citation>
    <scope>NUCLEOTIDE SEQUENCE</scope>
    <source>
        <strain evidence="7">DSM 16503</strain>
    </source>
</reference>
<dbReference type="SUPFAM" id="SSF56672">
    <property type="entry name" value="DNA/RNA polymerases"/>
    <property type="match status" value="1"/>
</dbReference>
<dbReference type="PANTHER" id="PTHR11076:SF34">
    <property type="entry name" value="PROTEIN UMUC"/>
    <property type="match status" value="1"/>
</dbReference>
<evidence type="ECO:0000256" key="5">
    <source>
        <dbReference type="ARBA" id="ARBA00023236"/>
    </source>
</evidence>
<dbReference type="InterPro" id="IPR024728">
    <property type="entry name" value="PolY_HhH_motif"/>
</dbReference>
<dbReference type="Pfam" id="PF11799">
    <property type="entry name" value="IMS_C"/>
    <property type="match status" value="1"/>
</dbReference>
<keyword evidence="5" id="KW-0742">SOS response</keyword>
<dbReference type="GO" id="GO:0005829">
    <property type="term" value="C:cytosol"/>
    <property type="evidence" value="ECO:0007669"/>
    <property type="project" value="TreeGrafter"/>
</dbReference>
<evidence type="ECO:0000313" key="8">
    <source>
        <dbReference type="Proteomes" id="UP001208074"/>
    </source>
</evidence>
<name>A0AAW5VLT2_9BURK</name>
<keyword evidence="2" id="KW-0227">DNA damage</keyword>
<dbReference type="GO" id="GO:0009432">
    <property type="term" value="P:SOS response"/>
    <property type="evidence" value="ECO:0007669"/>
    <property type="project" value="UniProtKB-KW"/>
</dbReference>